<dbReference type="EMBL" id="VDEM01000035">
    <property type="protein sequence ID" value="KAF0823265.1"/>
    <property type="molecule type" value="Genomic_DNA"/>
</dbReference>
<proteinExistence type="predicted"/>
<dbReference type="RefSeq" id="WP_061793172.1">
    <property type="nucleotide sequence ID" value="NZ_JABVDD010000030.1"/>
</dbReference>
<dbReference type="OrthoDB" id="2436979at2"/>
<reference evidence="1 2" key="1">
    <citation type="journal article" date="2020" name="G3 (Bethesda)">
        <title>Whole Genome Sequencing and Comparative Genomics of Two Nematicidal Bacillus Strains Reveals a Wide Range of Possible Virulence Factors.</title>
        <authorList>
            <person name="Susic N."/>
            <person name="Janezic S."/>
            <person name="Rupnik M."/>
            <person name="Geric Stare B."/>
        </authorList>
    </citation>
    <scope>NUCLEOTIDE SEQUENCE [LARGE SCALE GENOMIC DNA]</scope>
    <source>
        <strain evidence="1 2">I-1582</strain>
    </source>
</reference>
<organism evidence="1 2">
    <name type="scientific">Cytobacillus firmus</name>
    <name type="common">Bacillus firmus</name>
    <dbReference type="NCBI Taxonomy" id="1399"/>
    <lineage>
        <taxon>Bacteria</taxon>
        <taxon>Bacillati</taxon>
        <taxon>Bacillota</taxon>
        <taxon>Bacilli</taxon>
        <taxon>Bacillales</taxon>
        <taxon>Bacillaceae</taxon>
        <taxon>Cytobacillus</taxon>
    </lineage>
</organism>
<comment type="caution">
    <text evidence="1">The sequence shown here is derived from an EMBL/GenBank/DDBJ whole genome shotgun (WGS) entry which is preliminary data.</text>
</comment>
<dbReference type="AlphaFoldDB" id="A0A380XNX6"/>
<evidence type="ECO:0000313" key="1">
    <source>
        <dbReference type="EMBL" id="KAF0823265.1"/>
    </source>
</evidence>
<evidence type="ECO:0000313" key="2">
    <source>
        <dbReference type="Proteomes" id="UP000465778"/>
    </source>
</evidence>
<gene>
    <name evidence="1" type="ORF">KIS1582_2986</name>
</gene>
<protein>
    <submittedName>
        <fullName evidence="1">Uncharacterized protein</fullName>
    </submittedName>
</protein>
<dbReference type="GeneID" id="67524013"/>
<name>A0A380XNX6_CYTFI</name>
<sequence length="195" mass="22795">MLKERMEKHLKEQPAELYEKEKEYAQKQGLLNDAHEAGIKNPEDRFNDAYIERGDKETEEVLGQEPAGFLNQPIDYFKNHKNEFMYLESKWFDLIGADAVSFETDDVFGNYEVMLGLKLPKKAESAIRAFIDENTLTGTPKYSLMFSQQDGLWDFNFSLNDLEGFKEELSIKDAYQLVYKFLFNLVSEVEETRNK</sequence>
<dbReference type="Proteomes" id="UP000465778">
    <property type="component" value="Unassembled WGS sequence"/>
</dbReference>
<accession>A0A380XNX6</accession>